<proteinExistence type="predicted"/>
<dbReference type="EMBL" id="FQUH01000014">
    <property type="protein sequence ID" value="SHF67643.1"/>
    <property type="molecule type" value="Genomic_DNA"/>
</dbReference>
<protein>
    <submittedName>
        <fullName evidence="1">Uncharacterized protein</fullName>
    </submittedName>
</protein>
<sequence length="65" mass="7752">MLAFLLFKLYRCDNFNCFCFMPFEHGWGTSGESEKWKMCEMRAIIVGKTVFFRITYSFAGVIRYI</sequence>
<accession>A0A1M5DKY6</accession>
<gene>
    <name evidence="1" type="ORF">SAMN02745781_02922</name>
</gene>
<reference evidence="2" key="1">
    <citation type="submission" date="2016-11" db="EMBL/GenBank/DDBJ databases">
        <authorList>
            <person name="Varghese N."/>
            <person name="Submissions S."/>
        </authorList>
    </citation>
    <scope>NUCLEOTIDE SEQUENCE [LARGE SCALE GENOMIC DNA]</scope>
    <source>
        <strain evidence="2">DSM 21264</strain>
    </source>
</reference>
<name>A0A1M5DKY6_VIBGA</name>
<evidence type="ECO:0000313" key="2">
    <source>
        <dbReference type="Proteomes" id="UP000184159"/>
    </source>
</evidence>
<dbReference type="AlphaFoldDB" id="A0A1M5DKY6"/>
<evidence type="ECO:0000313" key="1">
    <source>
        <dbReference type="EMBL" id="SHF67643.1"/>
    </source>
</evidence>
<organism evidence="1 2">
    <name type="scientific">Vibrio gazogenes DSM 21264 = NBRC 103151</name>
    <dbReference type="NCBI Taxonomy" id="1123492"/>
    <lineage>
        <taxon>Bacteria</taxon>
        <taxon>Pseudomonadati</taxon>
        <taxon>Pseudomonadota</taxon>
        <taxon>Gammaproteobacteria</taxon>
        <taxon>Vibrionales</taxon>
        <taxon>Vibrionaceae</taxon>
        <taxon>Vibrio</taxon>
    </lineage>
</organism>
<dbReference type="Proteomes" id="UP000184159">
    <property type="component" value="Unassembled WGS sequence"/>
</dbReference>
<keyword evidence="2" id="KW-1185">Reference proteome</keyword>